<feature type="region of interest" description="Disordered" evidence="1">
    <location>
        <begin position="68"/>
        <end position="103"/>
    </location>
</feature>
<evidence type="ECO:0000313" key="2">
    <source>
        <dbReference type="EMBL" id="OAS22269.1"/>
    </source>
</evidence>
<name>A0A179S5F1_9HYPH</name>
<dbReference type="RefSeq" id="WP_064504240.1">
    <property type="nucleotide sequence ID" value="NZ_LWHQ01000039.1"/>
</dbReference>
<comment type="caution">
    <text evidence="2">The sequence shown here is derived from an EMBL/GenBank/DDBJ whole genome shotgun (WGS) entry which is preliminary data.</text>
</comment>
<dbReference type="AlphaFoldDB" id="A0A179S5F1"/>
<sequence>MSRRPPPTIDEMADLLPPLVRALGEVVERMEGLVDVACHATNLQESTADSLADLGHTLTDYAHALMQEATDRRRHGRGSVTLPSRAGGDGPLDGPLGEALPAA</sequence>
<protein>
    <submittedName>
        <fullName evidence="2">Uncharacterized protein</fullName>
    </submittedName>
</protein>
<dbReference type="Proteomes" id="UP000078316">
    <property type="component" value="Unassembled WGS sequence"/>
</dbReference>
<accession>A0A179S5F1</accession>
<proteinExistence type="predicted"/>
<evidence type="ECO:0000256" key="1">
    <source>
        <dbReference type="SAM" id="MobiDB-lite"/>
    </source>
</evidence>
<dbReference type="EMBL" id="LWHQ01000039">
    <property type="protein sequence ID" value="OAS22269.1"/>
    <property type="molecule type" value="Genomic_DNA"/>
</dbReference>
<reference evidence="2 3" key="1">
    <citation type="submission" date="2016-04" db="EMBL/GenBank/DDBJ databases">
        <authorList>
            <person name="Evans L.H."/>
            <person name="Alamgir A."/>
            <person name="Owens N."/>
            <person name="Weber N.D."/>
            <person name="Virtaneva K."/>
            <person name="Barbian K."/>
            <person name="Babar A."/>
            <person name="Rosenke K."/>
        </authorList>
    </citation>
    <scope>NUCLEOTIDE SEQUENCE [LARGE SCALE GENOMIC DNA]</scope>
    <source>
        <strain evidence="2 3">PMB02</strain>
    </source>
</reference>
<evidence type="ECO:0000313" key="3">
    <source>
        <dbReference type="Proteomes" id="UP000078316"/>
    </source>
</evidence>
<gene>
    <name evidence="2" type="ORF">A5481_20100</name>
</gene>
<organism evidence="2 3">
    <name type="scientific">Methylobacterium platani</name>
    <dbReference type="NCBI Taxonomy" id="427683"/>
    <lineage>
        <taxon>Bacteria</taxon>
        <taxon>Pseudomonadati</taxon>
        <taxon>Pseudomonadota</taxon>
        <taxon>Alphaproteobacteria</taxon>
        <taxon>Hyphomicrobiales</taxon>
        <taxon>Methylobacteriaceae</taxon>
        <taxon>Methylobacterium</taxon>
    </lineage>
</organism>
<feature type="compositionally biased region" description="Low complexity" evidence="1">
    <location>
        <begin position="92"/>
        <end position="103"/>
    </location>
</feature>